<dbReference type="PROSITE" id="PS00678">
    <property type="entry name" value="WD_REPEATS_1"/>
    <property type="match status" value="1"/>
</dbReference>
<comment type="caution">
    <text evidence="6">The sequence shown here is derived from an EMBL/GenBank/DDBJ whole genome shotgun (WGS) entry which is preliminary data.</text>
</comment>
<evidence type="ECO:0000313" key="7">
    <source>
        <dbReference type="Proteomes" id="UP000621307"/>
    </source>
</evidence>
<feature type="repeat" description="WD" evidence="3">
    <location>
        <begin position="633"/>
        <end position="667"/>
    </location>
</feature>
<keyword evidence="4" id="KW-0175">Coiled coil</keyword>
<sequence>MNKFQNLDYKYQIGGSLPPNAPTYVERQADSELYEGLKAGEFCYVLNSRQMGKSSLRVRTMQRLQAEGIACAVIDVTAIGTQQVVPDRWYASLIGTLVSSLKLKINLRTWWRDHEYLTPVYRLSVFIEEVLLEEIQQNIVIFIDEIDSIINLNFKDDFFALLRECYNKRSDKTEYSRLTFALLGVATASDLVQDKKRTPFNVGKTIELRGFQLHEVTPLVRGLTGFVSNPDALLKEILNWTGGQPFLTQKLCQLVLTSAATIQIGNEKNWIEKLVNSKVIENWETQDEPEHLKTIRDRLLTNEQRATQLLGLYQQILQKGEVQADSSFKQMELRLSGLVVKEQSCLKVYNRIYAYVFDLEWVNKALASLRPYSETFTAWLASHCQDESRLLRGQALRDAQAWAADKSLSNLDYQFLTASLELEKEEAQTALEVEKEASWILSEANQTLIRAQRKAQRIIRSGIAVLVIILLVAGAVVNFVDAQVKEITKVSELNTNSIELLPHDQLGALVASLEASNRVITFKTWPDYVRNATIKQLRQVIYEIKEQNRLEGHKSWVYDISFSPDGQMIATASADGTAKLWSPDGQLLYTFQGHSLNVRSLSFSHDSKMIATASFDGTAKIWSLDAHQLLQTFKVNEGRVYDISFSPDSKMIATASADGTAKIWSLDGKLLQTFNGHKRAVLSVSFSPNGKMIATAGQDKTATIWSLDGNRIQTVNGHEGWVYSIIFSPDSKMIATASADKTAKLWSLDGKLLQIFNGHEGWVCSIIFSPNGKMIATASLDKTAKLWSLDGKLLQIFNGHEGSVYGVSFSPDGQMIATASADDTAKLWTTNSIKHDSFIWNVAFSPDGQMIGTASWDGTVKLWTRNGQLLHTLKKHEQRVNRVSFSPDGQMIGTASWDGTVKLWNLKGDFLKNVTKEKNQFSSVSFSPNNKIIASASWDGTVKLWSSDSQKFLLLKAHDEVVRDVTFSSDGKKIATASDDGSAKLWSADGQLLQTFKTDSFSISPSIYSVSFSPDGKTIATASDDGNVRLWSADGGLIQTFKAHLSSIYSVSFSPNGKTIATASDDKTAKLWNTKGQLLQSFKGDFPMYSVSFSPDGNYLAIAQSSTVTIQKLNIDIAELKVVSCHWLKNYLKNNQSGKVKKRSLCK</sequence>
<dbReference type="Pfam" id="PF00400">
    <property type="entry name" value="WD40"/>
    <property type="match status" value="14"/>
</dbReference>
<organism evidence="6 7">
    <name type="scientific">Nostoc parmelioides FACHB-3921</name>
    <dbReference type="NCBI Taxonomy" id="2692909"/>
    <lineage>
        <taxon>Bacteria</taxon>
        <taxon>Bacillati</taxon>
        <taxon>Cyanobacteriota</taxon>
        <taxon>Cyanophyceae</taxon>
        <taxon>Nostocales</taxon>
        <taxon>Nostocaceae</taxon>
        <taxon>Nostoc</taxon>
    </lineage>
</organism>
<dbReference type="PANTHER" id="PTHR19879">
    <property type="entry name" value="TRANSCRIPTION INITIATION FACTOR TFIID"/>
    <property type="match status" value="1"/>
</dbReference>
<protein>
    <submittedName>
        <fullName evidence="6">AAA-like domain-containing protein</fullName>
    </submittedName>
</protein>
<feature type="repeat" description="WD" evidence="3">
    <location>
        <begin position="832"/>
        <end position="863"/>
    </location>
</feature>
<reference evidence="6 7" key="1">
    <citation type="journal article" date="2020" name="ISME J.">
        <title>Comparative genomics reveals insights into cyanobacterial evolution and habitat adaptation.</title>
        <authorList>
            <person name="Chen M.Y."/>
            <person name="Teng W.K."/>
            <person name="Zhao L."/>
            <person name="Hu C.X."/>
            <person name="Zhou Y.K."/>
            <person name="Han B.P."/>
            <person name="Song L.R."/>
            <person name="Shu W.S."/>
        </authorList>
    </citation>
    <scope>NUCLEOTIDE SEQUENCE [LARGE SCALE GENOMIC DNA]</scope>
    <source>
        <strain evidence="6 7">FACHB-3921</strain>
    </source>
</reference>
<keyword evidence="5" id="KW-1133">Transmembrane helix</keyword>
<feature type="repeat" description="WD" evidence="3">
    <location>
        <begin position="550"/>
        <end position="582"/>
    </location>
</feature>
<dbReference type="Pfam" id="PF14516">
    <property type="entry name" value="AAA_35"/>
    <property type="match status" value="1"/>
</dbReference>
<feature type="repeat" description="WD" evidence="3">
    <location>
        <begin position="674"/>
        <end position="715"/>
    </location>
</feature>
<dbReference type="EMBL" id="JACJQL010000083">
    <property type="protein sequence ID" value="MBD2255230.1"/>
    <property type="molecule type" value="Genomic_DNA"/>
</dbReference>
<proteinExistence type="predicted"/>
<dbReference type="PANTHER" id="PTHR19879:SF9">
    <property type="entry name" value="TRANSCRIPTION INITIATION FACTOR TFIID SUBUNIT 5"/>
    <property type="match status" value="1"/>
</dbReference>
<feature type="repeat" description="WD" evidence="3">
    <location>
        <begin position="591"/>
        <end position="632"/>
    </location>
</feature>
<dbReference type="SMART" id="SM00320">
    <property type="entry name" value="WD40"/>
    <property type="match status" value="14"/>
</dbReference>
<feature type="repeat" description="WD" evidence="3">
    <location>
        <begin position="1041"/>
        <end position="1073"/>
    </location>
</feature>
<feature type="repeat" description="WD" evidence="3">
    <location>
        <begin position="797"/>
        <end position="832"/>
    </location>
</feature>
<keyword evidence="1 3" id="KW-0853">WD repeat</keyword>
<dbReference type="Proteomes" id="UP000621307">
    <property type="component" value="Unassembled WGS sequence"/>
</dbReference>
<dbReference type="InterPro" id="IPR036322">
    <property type="entry name" value="WD40_repeat_dom_sf"/>
</dbReference>
<dbReference type="Gene3D" id="2.130.10.10">
    <property type="entry name" value="YVTN repeat-like/Quinoprotein amine dehydrogenase"/>
    <property type="match status" value="6"/>
</dbReference>
<feature type="coiled-coil region" evidence="4">
    <location>
        <begin position="417"/>
        <end position="461"/>
    </location>
</feature>
<keyword evidence="5" id="KW-0472">Membrane</keyword>
<dbReference type="InterPro" id="IPR001680">
    <property type="entry name" value="WD40_rpt"/>
</dbReference>
<dbReference type="SUPFAM" id="SSF50978">
    <property type="entry name" value="WD40 repeat-like"/>
    <property type="match status" value="2"/>
</dbReference>
<name>A0ABR8BN55_9NOSO</name>
<feature type="repeat" description="WD" evidence="3">
    <location>
        <begin position="914"/>
        <end position="955"/>
    </location>
</feature>
<feature type="transmembrane region" description="Helical" evidence="5">
    <location>
        <begin position="458"/>
        <end position="480"/>
    </location>
</feature>
<feature type="repeat" description="WD" evidence="3">
    <location>
        <begin position="1007"/>
        <end position="1032"/>
    </location>
</feature>
<evidence type="ECO:0000256" key="2">
    <source>
        <dbReference type="ARBA" id="ARBA00022737"/>
    </source>
</evidence>
<accession>A0ABR8BN55</accession>
<dbReference type="InterPro" id="IPR015943">
    <property type="entry name" value="WD40/YVTN_repeat-like_dom_sf"/>
</dbReference>
<feature type="repeat" description="WD" evidence="3">
    <location>
        <begin position="715"/>
        <end position="749"/>
    </location>
</feature>
<dbReference type="PROSITE" id="PS50294">
    <property type="entry name" value="WD_REPEATS_REGION"/>
    <property type="match status" value="13"/>
</dbReference>
<dbReference type="InterPro" id="IPR027417">
    <property type="entry name" value="P-loop_NTPase"/>
</dbReference>
<dbReference type="CDD" id="cd00200">
    <property type="entry name" value="WD40"/>
    <property type="match status" value="3"/>
</dbReference>
<dbReference type="InterPro" id="IPR020472">
    <property type="entry name" value="WD40_PAC1"/>
</dbReference>
<dbReference type="PROSITE" id="PS50082">
    <property type="entry name" value="WD_REPEATS_2"/>
    <property type="match status" value="13"/>
</dbReference>
<evidence type="ECO:0000256" key="4">
    <source>
        <dbReference type="SAM" id="Coils"/>
    </source>
</evidence>
<dbReference type="Gene3D" id="3.40.50.300">
    <property type="entry name" value="P-loop containing nucleotide triphosphate hydrolases"/>
    <property type="match status" value="1"/>
</dbReference>
<evidence type="ECO:0000256" key="1">
    <source>
        <dbReference type="ARBA" id="ARBA00022574"/>
    </source>
</evidence>
<feature type="repeat" description="WD" evidence="3">
    <location>
        <begin position="955"/>
        <end position="987"/>
    </location>
</feature>
<keyword evidence="2" id="KW-0677">Repeat</keyword>
<dbReference type="InterPro" id="IPR019775">
    <property type="entry name" value="WD40_repeat_CS"/>
</dbReference>
<evidence type="ECO:0000313" key="6">
    <source>
        <dbReference type="EMBL" id="MBD2255230.1"/>
    </source>
</evidence>
<feature type="repeat" description="WD" evidence="3">
    <location>
        <begin position="756"/>
        <end position="790"/>
    </location>
</feature>
<evidence type="ECO:0000256" key="5">
    <source>
        <dbReference type="SAM" id="Phobius"/>
    </source>
</evidence>
<keyword evidence="7" id="KW-1185">Reference proteome</keyword>
<keyword evidence="5" id="KW-0812">Transmembrane</keyword>
<feature type="repeat" description="WD" evidence="3">
    <location>
        <begin position="873"/>
        <end position="907"/>
    </location>
</feature>
<gene>
    <name evidence="6" type="ORF">H6G14_28850</name>
</gene>
<dbReference type="RefSeq" id="WP_190571961.1">
    <property type="nucleotide sequence ID" value="NZ_JACJQL010000083.1"/>
</dbReference>
<dbReference type="PRINTS" id="PR00320">
    <property type="entry name" value="GPROTEINBRPT"/>
</dbReference>
<evidence type="ECO:0000256" key="3">
    <source>
        <dbReference type="PROSITE-ProRule" id="PRU00221"/>
    </source>
</evidence>
<dbReference type="SUPFAM" id="SSF52540">
    <property type="entry name" value="P-loop containing nucleoside triphosphate hydrolases"/>
    <property type="match status" value="1"/>
</dbReference>